<dbReference type="Pfam" id="PF00176">
    <property type="entry name" value="SNF2-rel_dom"/>
    <property type="match status" value="1"/>
</dbReference>
<sequence>MDDYDDSSALLDDIFASVDAAENPDVVANSCDEESDLDEPKELPPTQTVPAITVAAHARFAGVPKGTPLRRPLGPATTTRSPALLRTPVSAQRAPPPTSLGGGGDYEYWMVQCDLDEPKELPPTQTVPAITVAAHARFAGVPKGTPLRRPLGPATTTRSPALLRTPVSAQRAPPPTSLGGGGDYEYWMVQCELYLSMYARLTGAETWDGDAFLRISGQRASLYSEEGKLFDKTIGGTGRSGPAEDETPKKTPVTIARAPRPAFKSPLLERPYSVPIQSSRLRGNSQSSEPPTSSPAVGPSTPHSATPKAVDRGSSHSKPAAAPKPVAPSSRPRATAKTSPKKKLHVGSATSGKDIEAWGGALHDPNAPGAVVMERPPAEEAEQRIGRALVVCPATLINNWKKEFTKCFAMRSCQPKIDLIVCDEGHRLKKSGGSKTSRMFDELHTSRRISEPRTSNGVLTTVLSGTPVQNDLGEYWAMANFVCPGIMGTYSQFQKQYENPIVRARATSCTQAVAEKGRLLSKECEDGNYDTPVPPNERLRTHQRKKDDEDDLDESELNMSVALSTVPRSRKLDISLSGECAAQVLTDAVGKLMALDRILKLVHATRDEKVVVVSSWTATLDMIEELCNMRKYRARRLDGSTPQKQRQELVDSFNRESRLASMVFLLSTKAGGAGINLIGASRLVLFDSDWPWVASTEEAGVHLSSAYREHDRREDLPATADEGGTVGPDDGPGCRDRRERFEGLKLTLADDLLECNCQGKGTVEQRRDSASTIMAEDSEDSDDDPMERSFVMASQYDGASERRKEARAQRAKLAALKEWSHVNALDYQCFKHLKDTLLHNDLSERATALPKIIPSVTIPANGEAADDPPPRKKTRRVISDSEGSDTEPIIADNDGANDSFNEDEDGGRDLPPIVKVEGDITDVSDDEDPPRPSLRVKVENGASREGSVASAGRKRRADSTESGNAIETYDLRELADQGHGGRVLFVFEKVAKPQYG</sequence>
<dbReference type="SUPFAM" id="SSF52540">
    <property type="entry name" value="P-loop containing nucleoside triphosphate hydrolases"/>
    <property type="match status" value="1"/>
</dbReference>
<feature type="compositionally biased region" description="Polar residues" evidence="4">
    <location>
        <begin position="275"/>
        <end position="295"/>
    </location>
</feature>
<feature type="region of interest" description="Disordered" evidence="4">
    <location>
        <begin position="765"/>
        <end position="786"/>
    </location>
</feature>
<dbReference type="PANTHER" id="PTHR45629">
    <property type="entry name" value="SNF2/RAD54 FAMILY MEMBER"/>
    <property type="match status" value="1"/>
</dbReference>
<feature type="region of interest" description="Disordered" evidence="4">
    <location>
        <begin position="859"/>
        <end position="966"/>
    </location>
</feature>
<dbReference type="InterPro" id="IPR014001">
    <property type="entry name" value="Helicase_ATP-bd"/>
</dbReference>
<keyword evidence="2" id="KW-0378">Hydrolase</keyword>
<dbReference type="InterPro" id="IPR001650">
    <property type="entry name" value="Helicase_C-like"/>
</dbReference>
<accession>K1WP58</accession>
<dbReference type="PROSITE" id="PS51192">
    <property type="entry name" value="HELICASE_ATP_BIND_1"/>
    <property type="match status" value="1"/>
</dbReference>
<dbReference type="HOGENOM" id="CLU_319625_0_0_1"/>
<dbReference type="PROSITE" id="PS51194">
    <property type="entry name" value="HELICASE_CTER"/>
    <property type="match status" value="1"/>
</dbReference>
<dbReference type="GO" id="GO:0007131">
    <property type="term" value="P:reciprocal meiotic recombination"/>
    <property type="evidence" value="ECO:0007669"/>
    <property type="project" value="TreeGrafter"/>
</dbReference>
<dbReference type="InterPro" id="IPR038718">
    <property type="entry name" value="SNF2-like_sf"/>
</dbReference>
<dbReference type="GO" id="GO:0015616">
    <property type="term" value="F:DNA translocase activity"/>
    <property type="evidence" value="ECO:0007669"/>
    <property type="project" value="TreeGrafter"/>
</dbReference>
<evidence type="ECO:0000259" key="6">
    <source>
        <dbReference type="PROSITE" id="PS51194"/>
    </source>
</evidence>
<dbReference type="InParanoid" id="K1WP58"/>
<evidence type="ECO:0000256" key="2">
    <source>
        <dbReference type="ARBA" id="ARBA00022801"/>
    </source>
</evidence>
<dbReference type="eggNOG" id="KOG0390">
    <property type="taxonomic scope" value="Eukaryota"/>
</dbReference>
<dbReference type="GO" id="GO:0000724">
    <property type="term" value="P:double-strand break repair via homologous recombination"/>
    <property type="evidence" value="ECO:0007669"/>
    <property type="project" value="TreeGrafter"/>
</dbReference>
<dbReference type="Gene3D" id="3.40.50.300">
    <property type="entry name" value="P-loop containing nucleotide triphosphate hydrolases"/>
    <property type="match status" value="1"/>
</dbReference>
<dbReference type="InterPro" id="IPR027417">
    <property type="entry name" value="P-loop_NTPase"/>
</dbReference>
<dbReference type="STRING" id="1220162.K1WP58"/>
<reference evidence="7 8" key="1">
    <citation type="journal article" date="2012" name="Eukaryot. Cell">
        <title>Genome sequence of the Trichosporon asahii environmental strain CBS 8904.</title>
        <authorList>
            <person name="Yang R.Y."/>
            <person name="Li H.T."/>
            <person name="Zhu H."/>
            <person name="Zhou G.P."/>
            <person name="Wang M."/>
            <person name="Wang L."/>
        </authorList>
    </citation>
    <scope>NUCLEOTIDE SEQUENCE [LARGE SCALE GENOMIC DNA]</scope>
    <source>
        <strain evidence="7 8">CBS 8904</strain>
    </source>
</reference>
<dbReference type="Gene3D" id="3.40.50.10810">
    <property type="entry name" value="Tandem AAA-ATPase domain"/>
    <property type="match status" value="1"/>
</dbReference>
<dbReference type="InterPro" id="IPR000330">
    <property type="entry name" value="SNF2_N"/>
</dbReference>
<dbReference type="CDD" id="cd18793">
    <property type="entry name" value="SF2_C_SNF"/>
    <property type="match status" value="1"/>
</dbReference>
<evidence type="ECO:0000256" key="4">
    <source>
        <dbReference type="SAM" id="MobiDB-lite"/>
    </source>
</evidence>
<dbReference type="GO" id="GO:0005524">
    <property type="term" value="F:ATP binding"/>
    <property type="evidence" value="ECO:0007669"/>
    <property type="project" value="InterPro"/>
</dbReference>
<feature type="compositionally biased region" description="Acidic residues" evidence="4">
    <location>
        <begin position="776"/>
        <end position="785"/>
    </location>
</feature>
<dbReference type="InterPro" id="IPR050496">
    <property type="entry name" value="SNF2_RAD54_helicase_repair"/>
</dbReference>
<protein>
    <submittedName>
        <fullName evidence="7">Uncharacterized protein</fullName>
    </submittedName>
</protein>
<dbReference type="Proteomes" id="UP000006757">
    <property type="component" value="Unassembled WGS sequence"/>
</dbReference>
<organism evidence="7 8">
    <name type="scientific">Trichosporon asahii var. asahii (strain CBS 8904)</name>
    <name type="common">Yeast</name>
    <dbReference type="NCBI Taxonomy" id="1220162"/>
    <lineage>
        <taxon>Eukaryota</taxon>
        <taxon>Fungi</taxon>
        <taxon>Dikarya</taxon>
        <taxon>Basidiomycota</taxon>
        <taxon>Agaricomycotina</taxon>
        <taxon>Tremellomycetes</taxon>
        <taxon>Trichosporonales</taxon>
        <taxon>Trichosporonaceae</taxon>
        <taxon>Trichosporon</taxon>
    </lineage>
</organism>
<keyword evidence="3" id="KW-0067">ATP-binding</keyword>
<evidence type="ECO:0000313" key="7">
    <source>
        <dbReference type="EMBL" id="EKD02834.1"/>
    </source>
</evidence>
<dbReference type="AlphaFoldDB" id="K1WP58"/>
<feature type="region of interest" description="Disordered" evidence="4">
    <location>
        <begin position="231"/>
        <end position="350"/>
    </location>
</feature>
<name>K1WP58_TRIAC</name>
<feature type="compositionally biased region" description="Acidic residues" evidence="4">
    <location>
        <begin position="919"/>
        <end position="928"/>
    </location>
</feature>
<feature type="compositionally biased region" description="Low complexity" evidence="4">
    <location>
        <begin position="316"/>
        <end position="333"/>
    </location>
</feature>
<gene>
    <name evidence="7" type="ORF">A1Q2_02870</name>
</gene>
<evidence type="ECO:0000259" key="5">
    <source>
        <dbReference type="PROSITE" id="PS51192"/>
    </source>
</evidence>
<dbReference type="GO" id="GO:0005634">
    <property type="term" value="C:nucleus"/>
    <property type="evidence" value="ECO:0007669"/>
    <property type="project" value="TreeGrafter"/>
</dbReference>
<dbReference type="SMART" id="SM00490">
    <property type="entry name" value="HELICc"/>
    <property type="match status" value="1"/>
</dbReference>
<comment type="caution">
    <text evidence="7">The sequence shown here is derived from an EMBL/GenBank/DDBJ whole genome shotgun (WGS) entry which is preliminary data.</text>
</comment>
<feature type="domain" description="Helicase C-terminal" evidence="6">
    <location>
        <begin position="594"/>
        <end position="752"/>
    </location>
</feature>
<feature type="region of interest" description="Disordered" evidence="4">
    <location>
        <begin position="710"/>
        <end position="736"/>
    </location>
</feature>
<dbReference type="InterPro" id="IPR049730">
    <property type="entry name" value="SNF2/RAD54-like_C"/>
</dbReference>
<feature type="region of interest" description="Disordered" evidence="4">
    <location>
        <begin position="524"/>
        <end position="553"/>
    </location>
</feature>
<proteinExistence type="predicted"/>
<dbReference type="Pfam" id="PF00271">
    <property type="entry name" value="Helicase_C"/>
    <property type="match status" value="1"/>
</dbReference>
<evidence type="ECO:0000256" key="3">
    <source>
        <dbReference type="ARBA" id="ARBA00022840"/>
    </source>
</evidence>
<dbReference type="GO" id="GO:0016787">
    <property type="term" value="F:hydrolase activity"/>
    <property type="evidence" value="ECO:0007669"/>
    <property type="project" value="UniProtKB-KW"/>
</dbReference>
<evidence type="ECO:0000256" key="1">
    <source>
        <dbReference type="ARBA" id="ARBA00022741"/>
    </source>
</evidence>
<dbReference type="PANTHER" id="PTHR45629:SF7">
    <property type="entry name" value="DNA EXCISION REPAIR PROTEIN ERCC-6-RELATED"/>
    <property type="match status" value="1"/>
</dbReference>
<feature type="domain" description="Helicase ATP-binding" evidence="5">
    <location>
        <begin position="389"/>
        <end position="485"/>
    </location>
</feature>
<evidence type="ECO:0000313" key="8">
    <source>
        <dbReference type="Proteomes" id="UP000006757"/>
    </source>
</evidence>
<keyword evidence="1" id="KW-0547">Nucleotide-binding</keyword>
<keyword evidence="8" id="KW-1185">Reference proteome</keyword>
<dbReference type="EMBL" id="AMBO01000275">
    <property type="protein sequence ID" value="EKD02834.1"/>
    <property type="molecule type" value="Genomic_DNA"/>
</dbReference>